<evidence type="ECO:0000313" key="3">
    <source>
        <dbReference type="EMBL" id="ALG05786.1"/>
    </source>
</evidence>
<dbReference type="STRING" id="860235.AOZ06_01570"/>
<sequence>MRWYWTSSRYRGCNVGAATGPSGRVVIDLDQPKSPTDRPGEGCNHKGVRDGLDHFAAICADYGQPFPDTRMVHTARGGMHLVYTAPAGVRLRNTEGEQGKGLGWRIDTRAWGGYIVAPGSITPDGEYRLVHDRAELTLPAWLTRLLTPSPVVHTTAPPPRSSARLAAYTAAAVRGECARVATAATGSHSKTLFSAAGNLGQLVAGGTLAWADAFAELYAAARHLLTTDCACTDYEIRRQITNGLRTGQARPRVPPAASPATQRGT</sequence>
<evidence type="ECO:0000256" key="1">
    <source>
        <dbReference type="SAM" id="MobiDB-lite"/>
    </source>
</evidence>
<proteinExistence type="predicted"/>
<feature type="domain" description="DNA primase/polymerase bifunctional N-terminal" evidence="2">
    <location>
        <begin position="1"/>
        <end position="142"/>
    </location>
</feature>
<dbReference type="KEGG" id="kphy:AOZ06_01570"/>
<dbReference type="CDD" id="cd04859">
    <property type="entry name" value="Prim_Pol"/>
    <property type="match status" value="1"/>
</dbReference>
<dbReference type="EMBL" id="CP012752">
    <property type="protein sequence ID" value="ALG05786.1"/>
    <property type="molecule type" value="Genomic_DNA"/>
</dbReference>
<evidence type="ECO:0000313" key="4">
    <source>
        <dbReference type="Proteomes" id="UP000063699"/>
    </source>
</evidence>
<name>A0A0N9HRM7_9PSEU</name>
<organism evidence="3 4">
    <name type="scientific">Kibdelosporangium phytohabitans</name>
    <dbReference type="NCBI Taxonomy" id="860235"/>
    <lineage>
        <taxon>Bacteria</taxon>
        <taxon>Bacillati</taxon>
        <taxon>Actinomycetota</taxon>
        <taxon>Actinomycetes</taxon>
        <taxon>Pseudonocardiales</taxon>
        <taxon>Pseudonocardiaceae</taxon>
        <taxon>Kibdelosporangium</taxon>
    </lineage>
</organism>
<accession>A0A0N9HRM7</accession>
<dbReference type="Pfam" id="PF09250">
    <property type="entry name" value="Prim-Pol"/>
    <property type="match status" value="1"/>
</dbReference>
<gene>
    <name evidence="3" type="ORF">AOZ06_01570</name>
</gene>
<evidence type="ECO:0000259" key="2">
    <source>
        <dbReference type="SMART" id="SM00943"/>
    </source>
</evidence>
<dbReference type="SMART" id="SM00943">
    <property type="entry name" value="Prim-Pol"/>
    <property type="match status" value="1"/>
</dbReference>
<dbReference type="Proteomes" id="UP000063699">
    <property type="component" value="Chromosome"/>
</dbReference>
<protein>
    <recommendedName>
        <fullName evidence="2">DNA primase/polymerase bifunctional N-terminal domain-containing protein</fullName>
    </recommendedName>
</protein>
<dbReference type="AlphaFoldDB" id="A0A0N9HRM7"/>
<feature type="region of interest" description="Disordered" evidence="1">
    <location>
        <begin position="242"/>
        <end position="265"/>
    </location>
</feature>
<reference evidence="3 4" key="1">
    <citation type="submission" date="2015-07" db="EMBL/GenBank/DDBJ databases">
        <title>Genome sequencing of Kibdelosporangium phytohabitans.</title>
        <authorList>
            <person name="Qin S."/>
            <person name="Xing K."/>
        </authorList>
    </citation>
    <scope>NUCLEOTIDE SEQUENCE [LARGE SCALE GENOMIC DNA]</scope>
    <source>
        <strain evidence="3 4">KLBMP1111</strain>
    </source>
</reference>
<keyword evidence="4" id="KW-1185">Reference proteome</keyword>
<dbReference type="SUPFAM" id="SSF56747">
    <property type="entry name" value="Prim-pol domain"/>
    <property type="match status" value="1"/>
</dbReference>
<dbReference type="InterPro" id="IPR015330">
    <property type="entry name" value="DNA_primase/pol_bifunc_N"/>
</dbReference>